<proteinExistence type="predicted"/>
<reference evidence="1 2" key="1">
    <citation type="submission" date="2014-04" db="EMBL/GenBank/DDBJ databases">
        <authorList>
            <consortium name="DOE Joint Genome Institute"/>
            <person name="Kuo A."/>
            <person name="Kohler A."/>
            <person name="Costa M.D."/>
            <person name="Nagy L.G."/>
            <person name="Floudas D."/>
            <person name="Copeland A."/>
            <person name="Barry K.W."/>
            <person name="Cichocki N."/>
            <person name="Veneault-Fourrey C."/>
            <person name="LaButti K."/>
            <person name="Lindquist E.A."/>
            <person name="Lipzen A."/>
            <person name="Lundell T."/>
            <person name="Morin E."/>
            <person name="Murat C."/>
            <person name="Sun H."/>
            <person name="Tunlid A."/>
            <person name="Henrissat B."/>
            <person name="Grigoriev I.V."/>
            <person name="Hibbett D.S."/>
            <person name="Martin F."/>
            <person name="Nordberg H.P."/>
            <person name="Cantor M.N."/>
            <person name="Hua S.X."/>
        </authorList>
    </citation>
    <scope>NUCLEOTIDE SEQUENCE [LARGE SCALE GENOMIC DNA]</scope>
    <source>
        <strain evidence="1 2">Marx 270</strain>
    </source>
</reference>
<dbReference type="AlphaFoldDB" id="A0A0C3JE32"/>
<name>A0A0C3JE32_PISTI</name>
<dbReference type="EMBL" id="KN832058">
    <property type="protein sequence ID" value="KIN95881.1"/>
    <property type="molecule type" value="Genomic_DNA"/>
</dbReference>
<dbReference type="OrthoDB" id="432234at2759"/>
<protein>
    <submittedName>
        <fullName evidence="1">Uncharacterized protein</fullName>
    </submittedName>
</protein>
<gene>
    <name evidence="1" type="ORF">M404DRAFT_33766</name>
</gene>
<sequence length="174" mass="19539">MEMMIDFLITENQWYRLSGVTFDCQNLEDLLVGSKDPIAVDGIQITHLPSSVTDKSGGEHDWDNLSGEFIMENVAYTMGNHSSKSCESMKAKVMAHALHHGQFLSNSMGSDLLSNMELFLMSALFPHLDPWGIGSFNMPQRLKQQQISFEQQLKNLLKQAESPFAADSTFLFVC</sequence>
<evidence type="ECO:0000313" key="1">
    <source>
        <dbReference type="EMBL" id="KIN95881.1"/>
    </source>
</evidence>
<dbReference type="Proteomes" id="UP000054217">
    <property type="component" value="Unassembled WGS sequence"/>
</dbReference>
<keyword evidence="2" id="KW-1185">Reference proteome</keyword>
<dbReference type="HOGENOM" id="CLU_1540683_0_0_1"/>
<dbReference type="InParanoid" id="A0A0C3JE32"/>
<accession>A0A0C3JE32</accession>
<reference evidence="2" key="2">
    <citation type="submission" date="2015-01" db="EMBL/GenBank/DDBJ databases">
        <title>Evolutionary Origins and Diversification of the Mycorrhizal Mutualists.</title>
        <authorList>
            <consortium name="DOE Joint Genome Institute"/>
            <consortium name="Mycorrhizal Genomics Consortium"/>
            <person name="Kohler A."/>
            <person name="Kuo A."/>
            <person name="Nagy L.G."/>
            <person name="Floudas D."/>
            <person name="Copeland A."/>
            <person name="Barry K.W."/>
            <person name="Cichocki N."/>
            <person name="Veneault-Fourrey C."/>
            <person name="LaButti K."/>
            <person name="Lindquist E.A."/>
            <person name="Lipzen A."/>
            <person name="Lundell T."/>
            <person name="Morin E."/>
            <person name="Murat C."/>
            <person name="Riley R."/>
            <person name="Ohm R."/>
            <person name="Sun H."/>
            <person name="Tunlid A."/>
            <person name="Henrissat B."/>
            <person name="Grigoriev I.V."/>
            <person name="Hibbett D.S."/>
            <person name="Martin F."/>
        </authorList>
    </citation>
    <scope>NUCLEOTIDE SEQUENCE [LARGE SCALE GENOMIC DNA]</scope>
    <source>
        <strain evidence="2">Marx 270</strain>
    </source>
</reference>
<evidence type="ECO:0000313" key="2">
    <source>
        <dbReference type="Proteomes" id="UP000054217"/>
    </source>
</evidence>
<dbReference type="STRING" id="870435.A0A0C3JE32"/>
<organism evidence="1 2">
    <name type="scientific">Pisolithus tinctorius Marx 270</name>
    <dbReference type="NCBI Taxonomy" id="870435"/>
    <lineage>
        <taxon>Eukaryota</taxon>
        <taxon>Fungi</taxon>
        <taxon>Dikarya</taxon>
        <taxon>Basidiomycota</taxon>
        <taxon>Agaricomycotina</taxon>
        <taxon>Agaricomycetes</taxon>
        <taxon>Agaricomycetidae</taxon>
        <taxon>Boletales</taxon>
        <taxon>Sclerodermatineae</taxon>
        <taxon>Pisolithaceae</taxon>
        <taxon>Pisolithus</taxon>
    </lineage>
</organism>